<keyword evidence="4" id="KW-1185">Reference proteome</keyword>
<proteinExistence type="predicted"/>
<feature type="domain" description="DUF1206" evidence="2">
    <location>
        <begin position="197"/>
        <end position="262"/>
    </location>
</feature>
<protein>
    <submittedName>
        <fullName evidence="3">DUF1206 domain-containing protein</fullName>
    </submittedName>
</protein>
<reference evidence="4" key="1">
    <citation type="journal article" date="2019" name="Int. J. Syst. Evol. Microbiol.">
        <title>The Global Catalogue of Microorganisms (GCM) 10K type strain sequencing project: providing services to taxonomists for standard genome sequencing and annotation.</title>
        <authorList>
            <consortium name="The Broad Institute Genomics Platform"/>
            <consortium name="The Broad Institute Genome Sequencing Center for Infectious Disease"/>
            <person name="Wu L."/>
            <person name="Ma J."/>
        </authorList>
    </citation>
    <scope>NUCLEOTIDE SEQUENCE [LARGE SCALE GENOMIC DNA]</scope>
    <source>
        <strain evidence="4">CGMCC-1.15741</strain>
    </source>
</reference>
<evidence type="ECO:0000313" key="4">
    <source>
        <dbReference type="Proteomes" id="UP001596303"/>
    </source>
</evidence>
<evidence type="ECO:0000256" key="1">
    <source>
        <dbReference type="SAM" id="Phobius"/>
    </source>
</evidence>
<feature type="transmembrane region" description="Helical" evidence="1">
    <location>
        <begin position="20"/>
        <end position="41"/>
    </location>
</feature>
<dbReference type="InterPro" id="IPR009597">
    <property type="entry name" value="DUF1206"/>
</dbReference>
<dbReference type="RefSeq" id="WP_377379242.1">
    <property type="nucleotide sequence ID" value="NZ_JBHSSW010000013.1"/>
</dbReference>
<feature type="transmembrane region" description="Helical" evidence="1">
    <location>
        <begin position="102"/>
        <end position="123"/>
    </location>
</feature>
<dbReference type="Proteomes" id="UP001596303">
    <property type="component" value="Unassembled WGS sequence"/>
</dbReference>
<keyword evidence="1" id="KW-1133">Transmembrane helix</keyword>
<feature type="transmembrane region" description="Helical" evidence="1">
    <location>
        <begin position="189"/>
        <end position="215"/>
    </location>
</feature>
<keyword evidence="1" id="KW-0812">Transmembrane</keyword>
<gene>
    <name evidence="3" type="ORF">ACFQDM_11705</name>
</gene>
<feature type="transmembrane region" description="Helical" evidence="1">
    <location>
        <begin position="147"/>
        <end position="168"/>
    </location>
</feature>
<evidence type="ECO:0000313" key="3">
    <source>
        <dbReference type="EMBL" id="MFC6198751.1"/>
    </source>
</evidence>
<feature type="domain" description="DUF1206" evidence="2">
    <location>
        <begin position="102"/>
        <end position="173"/>
    </location>
</feature>
<dbReference type="Pfam" id="PF06724">
    <property type="entry name" value="DUF1206"/>
    <property type="match status" value="3"/>
</dbReference>
<feature type="domain" description="DUF1206" evidence="2">
    <location>
        <begin position="17"/>
        <end position="86"/>
    </location>
</feature>
<evidence type="ECO:0000259" key="2">
    <source>
        <dbReference type="Pfam" id="PF06724"/>
    </source>
</evidence>
<organism evidence="3 4">
    <name type="scientific">Ponticaulis profundi</name>
    <dbReference type="NCBI Taxonomy" id="2665222"/>
    <lineage>
        <taxon>Bacteria</taxon>
        <taxon>Pseudomonadati</taxon>
        <taxon>Pseudomonadota</taxon>
        <taxon>Alphaproteobacteria</taxon>
        <taxon>Hyphomonadales</taxon>
        <taxon>Hyphomonadaceae</taxon>
        <taxon>Ponticaulis</taxon>
    </lineage>
</organism>
<feature type="transmembrane region" description="Helical" evidence="1">
    <location>
        <begin position="61"/>
        <end position="82"/>
    </location>
</feature>
<dbReference type="EMBL" id="JBHSSW010000013">
    <property type="protein sequence ID" value="MFC6198751.1"/>
    <property type="molecule type" value="Genomic_DNA"/>
</dbReference>
<feature type="transmembrane region" description="Helical" evidence="1">
    <location>
        <begin position="235"/>
        <end position="255"/>
    </location>
</feature>
<comment type="caution">
    <text evidence="3">The sequence shown here is derived from an EMBL/GenBank/DDBJ whole genome shotgun (WGS) entry which is preliminary data.</text>
</comment>
<sequence>MSFHKIREILFESAGRAGLIARALVYVMVAILLVTAALSPGSADEGYSPGDTFRNLETDQIGRLILCAICIGLVLYALWRVIQAGFDTSSKGNDVMGVLARLGMLSSGVSYFLVGIAAGLTMFGRNEENGGGGTTEQFASWLLGHPFGTYLLAGFGLIVFGIGIAQIWRGVTRRWVSGINIPSGARVSCLAIDTAVAGRGILILLIGVFLMWAGFVGEADEAKGMASLLGWIRDQFFGLWLYLASAFFIGIYGYYSLIQARYLRIDFD</sequence>
<name>A0ABW1SAP0_9PROT</name>
<keyword evidence="1" id="KW-0472">Membrane</keyword>
<accession>A0ABW1SAP0</accession>